<name>A0AA39ZJX7_9PEZI</name>
<dbReference type="EMBL" id="JAULSY010000013">
    <property type="protein sequence ID" value="KAK0672398.1"/>
    <property type="molecule type" value="Genomic_DNA"/>
</dbReference>
<evidence type="ECO:0000256" key="1">
    <source>
        <dbReference type="ARBA" id="ARBA00005437"/>
    </source>
</evidence>
<protein>
    <submittedName>
        <fullName evidence="2">Tubby C-terminal-like domain-containing protein</fullName>
    </submittedName>
</protein>
<dbReference type="AlphaFoldDB" id="A0AA39ZJX7"/>
<organism evidence="2 3">
    <name type="scientific">Cercophora samala</name>
    <dbReference type="NCBI Taxonomy" id="330535"/>
    <lineage>
        <taxon>Eukaryota</taxon>
        <taxon>Fungi</taxon>
        <taxon>Dikarya</taxon>
        <taxon>Ascomycota</taxon>
        <taxon>Pezizomycotina</taxon>
        <taxon>Sordariomycetes</taxon>
        <taxon>Sordariomycetidae</taxon>
        <taxon>Sordariales</taxon>
        <taxon>Lasiosphaeriaceae</taxon>
        <taxon>Cercophora</taxon>
    </lineage>
</organism>
<keyword evidence="3" id="KW-1185">Reference proteome</keyword>
<comment type="caution">
    <text evidence="2">The sequence shown here is derived from an EMBL/GenBank/DDBJ whole genome shotgun (WGS) entry which is preliminary data.</text>
</comment>
<dbReference type="Gene3D" id="2.40.160.200">
    <property type="entry name" value="LURP1-related"/>
    <property type="match status" value="1"/>
</dbReference>
<sequence length="200" mass="22093">MAYQLPPLPQPIAIFDQFIARQTETLVIKEKLLDNFDIKTHTGQPVLRVQGQLLSMRGRKTVTDLGGTHLFDIVKEMLHIHATFVANTQSGERLLEVKSSFALVGSKARATFTNRRTGQPVTLFMKGNWFDTSADIVDEASGAVVARIDRKLLNMREAFLGQQTYHLTVAPGADMAVLVAMCIALDEKNNEGQGGFCTVM</sequence>
<reference evidence="2" key="1">
    <citation type="submission" date="2023-06" db="EMBL/GenBank/DDBJ databases">
        <title>Genome-scale phylogeny and comparative genomics of the fungal order Sordariales.</title>
        <authorList>
            <consortium name="Lawrence Berkeley National Laboratory"/>
            <person name="Hensen N."/>
            <person name="Bonometti L."/>
            <person name="Westerberg I."/>
            <person name="Brannstrom I.O."/>
            <person name="Guillou S."/>
            <person name="Cros-Aarteil S."/>
            <person name="Calhoun S."/>
            <person name="Haridas S."/>
            <person name="Kuo A."/>
            <person name="Mondo S."/>
            <person name="Pangilinan J."/>
            <person name="Riley R."/>
            <person name="Labutti K."/>
            <person name="Andreopoulos B."/>
            <person name="Lipzen A."/>
            <person name="Chen C."/>
            <person name="Yanf M."/>
            <person name="Daum C."/>
            <person name="Ng V."/>
            <person name="Clum A."/>
            <person name="Steindorff A."/>
            <person name="Ohm R."/>
            <person name="Martin F."/>
            <person name="Silar P."/>
            <person name="Natvig D."/>
            <person name="Lalanne C."/>
            <person name="Gautier V."/>
            <person name="Ament-Velasquez S.L."/>
            <person name="Kruys A."/>
            <person name="Hutchinson M.I."/>
            <person name="Powell A.J."/>
            <person name="Barry K."/>
            <person name="Miller A.N."/>
            <person name="Grigoriev I.V."/>
            <person name="Debuchy R."/>
            <person name="Gladieux P."/>
            <person name="Thoren M.H."/>
            <person name="Johannesson H."/>
        </authorList>
    </citation>
    <scope>NUCLEOTIDE SEQUENCE</scope>
    <source>
        <strain evidence="2">CBS 307.81</strain>
    </source>
</reference>
<evidence type="ECO:0000313" key="3">
    <source>
        <dbReference type="Proteomes" id="UP001174997"/>
    </source>
</evidence>
<dbReference type="PANTHER" id="PTHR31087">
    <property type="match status" value="1"/>
</dbReference>
<dbReference type="InterPro" id="IPR038595">
    <property type="entry name" value="LOR_sf"/>
</dbReference>
<dbReference type="SUPFAM" id="SSF54518">
    <property type="entry name" value="Tubby C-terminal domain-like"/>
    <property type="match status" value="1"/>
</dbReference>
<gene>
    <name evidence="2" type="ORF">QBC41DRAFT_24803</name>
</gene>
<evidence type="ECO:0000313" key="2">
    <source>
        <dbReference type="EMBL" id="KAK0672398.1"/>
    </source>
</evidence>
<proteinExistence type="inferred from homology"/>
<dbReference type="Proteomes" id="UP001174997">
    <property type="component" value="Unassembled WGS sequence"/>
</dbReference>
<comment type="similarity">
    <text evidence="1">Belongs to the LOR family.</text>
</comment>
<dbReference type="PANTHER" id="PTHR31087:SF161">
    <property type="entry name" value="TUBBY C 2 FAMILY PROTEIN"/>
    <property type="match status" value="1"/>
</dbReference>
<accession>A0AA39ZJX7</accession>
<dbReference type="InterPro" id="IPR007612">
    <property type="entry name" value="LOR"/>
</dbReference>
<dbReference type="InterPro" id="IPR025659">
    <property type="entry name" value="Tubby-like_C"/>
</dbReference>
<dbReference type="Pfam" id="PF04525">
    <property type="entry name" value="LOR"/>
    <property type="match status" value="1"/>
</dbReference>